<dbReference type="InterPro" id="IPR014717">
    <property type="entry name" value="Transl_elong_EF1B/ribsomal_bS6"/>
</dbReference>
<feature type="transmembrane region" description="Helical" evidence="2">
    <location>
        <begin position="7"/>
        <end position="29"/>
    </location>
</feature>
<organism evidence="3 4">
    <name type="scientific">Candidatus Yanofskybacteria bacterium RIFCSPLOWO2_01_FULL_42_49</name>
    <dbReference type="NCBI Taxonomy" id="1802694"/>
    <lineage>
        <taxon>Bacteria</taxon>
        <taxon>Candidatus Yanofskyibacteriota</taxon>
    </lineage>
</organism>
<comment type="caution">
    <text evidence="3">The sequence shown here is derived from an EMBL/GenBank/DDBJ whole genome shotgun (WGS) entry which is preliminary data.</text>
</comment>
<accession>A0A1F8GCR5</accession>
<evidence type="ECO:0000256" key="1">
    <source>
        <dbReference type="SAM" id="Coils"/>
    </source>
</evidence>
<dbReference type="Proteomes" id="UP000178227">
    <property type="component" value="Unassembled WGS sequence"/>
</dbReference>
<evidence type="ECO:0008006" key="5">
    <source>
        <dbReference type="Google" id="ProtNLM"/>
    </source>
</evidence>
<keyword evidence="2" id="KW-0472">Membrane</keyword>
<dbReference type="Gene3D" id="3.30.70.60">
    <property type="match status" value="1"/>
</dbReference>
<name>A0A1F8GCR5_9BACT</name>
<dbReference type="AlphaFoldDB" id="A0A1F8GCR5"/>
<dbReference type="GO" id="GO:0043107">
    <property type="term" value="P:type IV pilus-dependent motility"/>
    <property type="evidence" value="ECO:0007669"/>
    <property type="project" value="InterPro"/>
</dbReference>
<keyword evidence="1" id="KW-0175">Coiled coil</keyword>
<dbReference type="GO" id="GO:0043683">
    <property type="term" value="P:type IV pilus assembly"/>
    <property type="evidence" value="ECO:0007669"/>
    <property type="project" value="InterPro"/>
</dbReference>
<dbReference type="InterPro" id="IPR007445">
    <property type="entry name" value="PilO"/>
</dbReference>
<dbReference type="STRING" id="1802694.A2918_03900"/>
<protein>
    <recommendedName>
        <fullName evidence="5">Pilus assembly protein PilO</fullName>
    </recommendedName>
</protein>
<reference evidence="3 4" key="1">
    <citation type="journal article" date="2016" name="Nat. Commun.">
        <title>Thousands of microbial genomes shed light on interconnected biogeochemical processes in an aquifer system.</title>
        <authorList>
            <person name="Anantharaman K."/>
            <person name="Brown C.T."/>
            <person name="Hug L.A."/>
            <person name="Sharon I."/>
            <person name="Castelle C.J."/>
            <person name="Probst A.J."/>
            <person name="Thomas B.C."/>
            <person name="Singh A."/>
            <person name="Wilkins M.J."/>
            <person name="Karaoz U."/>
            <person name="Brodie E.L."/>
            <person name="Williams K.H."/>
            <person name="Hubbard S.S."/>
            <person name="Banfield J.F."/>
        </authorList>
    </citation>
    <scope>NUCLEOTIDE SEQUENCE [LARGE SCALE GENOMIC DNA]</scope>
</reference>
<gene>
    <name evidence="3" type="ORF">A2918_03900</name>
</gene>
<feature type="coiled-coil region" evidence="1">
    <location>
        <begin position="42"/>
        <end position="73"/>
    </location>
</feature>
<evidence type="ECO:0000313" key="3">
    <source>
        <dbReference type="EMBL" id="OGN23152.1"/>
    </source>
</evidence>
<dbReference type="EMBL" id="MGKI01000004">
    <property type="protein sequence ID" value="OGN23152.1"/>
    <property type="molecule type" value="Genomic_DNA"/>
</dbReference>
<evidence type="ECO:0000313" key="4">
    <source>
        <dbReference type="Proteomes" id="UP000178227"/>
    </source>
</evidence>
<keyword evidence="2" id="KW-1133">Transmembrane helix</keyword>
<dbReference type="Pfam" id="PF04350">
    <property type="entry name" value="PilO"/>
    <property type="match status" value="1"/>
</dbReference>
<sequence length="180" mass="20028">MTPANKNYMGIGLAGLAIIAFWIFGMPAWDRSSLLKDAIAEREDILSAREEVLKKIEDLNEQYRNRANDVARISSIVPGTKGVAELVSTIEAITQQTGIQLTEITMGGDNKKQQEELQIISIELGLTGSYLSLTLFLDLIEKNLRMIDVFEINISRTAASETQTALNFRVKANAYYLTVK</sequence>
<keyword evidence="2" id="KW-0812">Transmembrane</keyword>
<evidence type="ECO:0000256" key="2">
    <source>
        <dbReference type="SAM" id="Phobius"/>
    </source>
</evidence>
<proteinExistence type="predicted"/>